<dbReference type="AlphaFoldDB" id="A0AAV6IUH2"/>
<evidence type="ECO:0000313" key="3">
    <source>
        <dbReference type="EMBL" id="KAG5532501.1"/>
    </source>
</evidence>
<gene>
    <name evidence="3" type="ORF">RHGRI_026950</name>
</gene>
<comment type="caution">
    <text evidence="3">The sequence shown here is derived from an EMBL/GenBank/DDBJ whole genome shotgun (WGS) entry which is preliminary data.</text>
</comment>
<reference evidence="3" key="1">
    <citation type="submission" date="2020-08" db="EMBL/GenBank/DDBJ databases">
        <title>Plant Genome Project.</title>
        <authorList>
            <person name="Zhang R.-G."/>
        </authorList>
    </citation>
    <scope>NUCLEOTIDE SEQUENCE</scope>
    <source>
        <strain evidence="3">WSP0</strain>
        <tissue evidence="3">Leaf</tissue>
    </source>
</reference>
<name>A0AAV6IUH2_9ERIC</name>
<dbReference type="PROSITE" id="PS51180">
    <property type="entry name" value="BRO1"/>
    <property type="match status" value="1"/>
</dbReference>
<comment type="similarity">
    <text evidence="1">Belongs to the BROX family.</text>
</comment>
<dbReference type="InterPro" id="IPR038898">
    <property type="entry name" value="BROX"/>
</dbReference>
<dbReference type="SMART" id="SM01041">
    <property type="entry name" value="BRO1"/>
    <property type="match status" value="1"/>
</dbReference>
<protein>
    <recommendedName>
        <fullName evidence="2">BRO1 domain-containing protein</fullName>
    </recommendedName>
</protein>
<accession>A0AAV6IUH2</accession>
<dbReference type="PANTHER" id="PTHR23032:SF20">
    <property type="entry name" value="ENDOSOMAL TARGETING BRO1-LIKE DOMAIN-CONTAINING PROTEIN"/>
    <property type="match status" value="1"/>
</dbReference>
<dbReference type="PANTHER" id="PTHR23032">
    <property type="entry name" value="BRO1 DOMAIN-CONTAINING PROTEIN BROX"/>
    <property type="match status" value="1"/>
</dbReference>
<proteinExistence type="inferred from homology"/>
<dbReference type="InterPro" id="IPR004328">
    <property type="entry name" value="BRO1_dom"/>
</dbReference>
<evidence type="ECO:0000256" key="1">
    <source>
        <dbReference type="ARBA" id="ARBA00008901"/>
    </source>
</evidence>
<feature type="domain" description="BRO1" evidence="2">
    <location>
        <begin position="1"/>
        <end position="410"/>
    </location>
</feature>
<dbReference type="EMBL" id="JACTNZ010000009">
    <property type="protein sequence ID" value="KAG5532501.1"/>
    <property type="molecule type" value="Genomic_DNA"/>
</dbReference>
<keyword evidence="4" id="KW-1185">Reference proteome</keyword>
<dbReference type="Gene3D" id="1.25.40.280">
    <property type="entry name" value="alix/aip1 like domains"/>
    <property type="match status" value="1"/>
</dbReference>
<dbReference type="InterPro" id="IPR038499">
    <property type="entry name" value="BRO1_sf"/>
</dbReference>
<dbReference type="Pfam" id="PF03097">
    <property type="entry name" value="BRO1"/>
    <property type="match status" value="1"/>
</dbReference>
<dbReference type="CDD" id="cd09247">
    <property type="entry name" value="BRO1_Alix_like_2"/>
    <property type="match status" value="1"/>
</dbReference>
<dbReference type="Proteomes" id="UP000823749">
    <property type="component" value="Chromosome 9"/>
</dbReference>
<sequence>MAMLQFSDPTKLKTQKIAFEDIYPTRDSGTLEQLKELSSKRRAIEESINESRFITEAIAREISGGLTSHVEQDLHKLEQYLPLLENLVYHVSLVSDNPRMVRWTSELKIRWSSALSLSSFFFLTGPKYFRIDSLQFELGMALFLYGAMIREWASEVLSVGKVLRCIICCVQLVLFNENDCMIVSTSDIVADLVQSATLFRKAAGVYHYLALEVLPPLLSSSAPERQPEATSSVSSVMSLICLAEAQAVTIRKAEEKGNTGLLAKLHFGVSQLLDEAHFILHSTTKECKDISGRFVDFVSSSKALHKLRSYKYLADSIKVSGQIGVTIGILRHALTNGQKKMPGEESWRSVFKREIDEVSALLRKYEHENDFVWHEKVPLHDELPIPEGKKIVNYIAYHPERWERALVFKI</sequence>
<organism evidence="3 4">
    <name type="scientific">Rhododendron griersonianum</name>
    <dbReference type="NCBI Taxonomy" id="479676"/>
    <lineage>
        <taxon>Eukaryota</taxon>
        <taxon>Viridiplantae</taxon>
        <taxon>Streptophyta</taxon>
        <taxon>Embryophyta</taxon>
        <taxon>Tracheophyta</taxon>
        <taxon>Spermatophyta</taxon>
        <taxon>Magnoliopsida</taxon>
        <taxon>eudicotyledons</taxon>
        <taxon>Gunneridae</taxon>
        <taxon>Pentapetalae</taxon>
        <taxon>asterids</taxon>
        <taxon>Ericales</taxon>
        <taxon>Ericaceae</taxon>
        <taxon>Ericoideae</taxon>
        <taxon>Rhodoreae</taxon>
        <taxon>Rhododendron</taxon>
    </lineage>
</organism>
<evidence type="ECO:0000313" key="4">
    <source>
        <dbReference type="Proteomes" id="UP000823749"/>
    </source>
</evidence>
<evidence type="ECO:0000259" key="2">
    <source>
        <dbReference type="PROSITE" id="PS51180"/>
    </source>
</evidence>